<dbReference type="EMBL" id="JBICZW010000043">
    <property type="protein sequence ID" value="MFG3194213.1"/>
    <property type="molecule type" value="Genomic_DNA"/>
</dbReference>
<feature type="signal peptide" evidence="1">
    <location>
        <begin position="1"/>
        <end position="43"/>
    </location>
</feature>
<protein>
    <submittedName>
        <fullName evidence="2">DUF4344 domain-containing metallopeptidase</fullName>
    </submittedName>
</protein>
<gene>
    <name evidence="2" type="ORF">ACGFYS_35455</name>
</gene>
<evidence type="ECO:0000313" key="3">
    <source>
        <dbReference type="Proteomes" id="UP001604282"/>
    </source>
</evidence>
<dbReference type="InterPro" id="IPR025644">
    <property type="entry name" value="DUF4344"/>
</dbReference>
<name>A0ABW7C4C9_9ACTN</name>
<organism evidence="2 3">
    <name type="scientific">Streptomyces omiyaensis</name>
    <dbReference type="NCBI Taxonomy" id="68247"/>
    <lineage>
        <taxon>Bacteria</taxon>
        <taxon>Bacillati</taxon>
        <taxon>Actinomycetota</taxon>
        <taxon>Actinomycetes</taxon>
        <taxon>Kitasatosporales</taxon>
        <taxon>Streptomycetaceae</taxon>
        <taxon>Streptomyces</taxon>
    </lineage>
</organism>
<sequence>MPAARTRRGTPAGLRPAARAAARRAVRLALAAALLAGCASTEAAPEGAPSPTPGDGRLVVAYAAAGTAEERAARTFLRERRVLEDAAAYAGARIALPRDVPLRAARCAAPNPFWDEDTGRITYCYGFVPDARRVFTGIDTDGGAAGRAAVDEDVVGLSNGVLFHELGHALVDLYDLPVTGREEDAVDQLAVLLLASGDERHADYAISTINAWGALWQASEGGDPGIAAYSDVHSLDGQRFFDWACWLYGSDPGRFADAVDAEGNPDGVLPRDRAALCPAEYERIDSSWRALLGPHLRER</sequence>
<dbReference type="Proteomes" id="UP001604282">
    <property type="component" value="Unassembled WGS sequence"/>
</dbReference>
<feature type="chain" id="PRO_5046323665" evidence="1">
    <location>
        <begin position="44"/>
        <end position="299"/>
    </location>
</feature>
<dbReference type="RefSeq" id="WP_392016008.1">
    <property type="nucleotide sequence ID" value="NZ_JBIBSS010000030.1"/>
</dbReference>
<keyword evidence="3" id="KW-1185">Reference proteome</keyword>
<keyword evidence="1" id="KW-0732">Signal</keyword>
<evidence type="ECO:0000256" key="1">
    <source>
        <dbReference type="SAM" id="SignalP"/>
    </source>
</evidence>
<proteinExistence type="predicted"/>
<accession>A0ABW7C4C9</accession>
<evidence type="ECO:0000313" key="2">
    <source>
        <dbReference type="EMBL" id="MFG3194213.1"/>
    </source>
</evidence>
<dbReference type="Pfam" id="PF14247">
    <property type="entry name" value="DUF4344"/>
    <property type="match status" value="1"/>
</dbReference>
<reference evidence="2 3" key="1">
    <citation type="submission" date="2024-10" db="EMBL/GenBank/DDBJ databases">
        <title>The Natural Products Discovery Center: Release of the First 8490 Sequenced Strains for Exploring Actinobacteria Biosynthetic Diversity.</title>
        <authorList>
            <person name="Kalkreuter E."/>
            <person name="Kautsar S.A."/>
            <person name="Yang D."/>
            <person name="Bader C.D."/>
            <person name="Teijaro C.N."/>
            <person name="Fluegel L."/>
            <person name="Davis C.M."/>
            <person name="Simpson J.R."/>
            <person name="Lauterbach L."/>
            <person name="Steele A.D."/>
            <person name="Gui C."/>
            <person name="Meng S."/>
            <person name="Li G."/>
            <person name="Viehrig K."/>
            <person name="Ye F."/>
            <person name="Su P."/>
            <person name="Kiefer A.F."/>
            <person name="Nichols A."/>
            <person name="Cepeda A.J."/>
            <person name="Yan W."/>
            <person name="Fan B."/>
            <person name="Jiang Y."/>
            <person name="Adhikari A."/>
            <person name="Zheng C.-J."/>
            <person name="Schuster L."/>
            <person name="Cowan T.M."/>
            <person name="Smanski M.J."/>
            <person name="Chevrette M.G."/>
            <person name="De Carvalho L.P.S."/>
            <person name="Shen B."/>
        </authorList>
    </citation>
    <scope>NUCLEOTIDE SEQUENCE [LARGE SCALE GENOMIC DNA]</scope>
    <source>
        <strain evidence="2 3">NPDC048229</strain>
    </source>
</reference>
<comment type="caution">
    <text evidence="2">The sequence shown here is derived from an EMBL/GenBank/DDBJ whole genome shotgun (WGS) entry which is preliminary data.</text>
</comment>